<dbReference type="SUPFAM" id="SSF54593">
    <property type="entry name" value="Glyoxalase/Bleomycin resistance protein/Dihydroxybiphenyl dioxygenase"/>
    <property type="match status" value="1"/>
</dbReference>
<accession>A0A9E8LX98</accession>
<dbReference type="GO" id="GO:0004493">
    <property type="term" value="F:methylmalonyl-CoA epimerase activity"/>
    <property type="evidence" value="ECO:0007669"/>
    <property type="project" value="UniProtKB-EC"/>
</dbReference>
<proteinExistence type="inferred from homology"/>
<dbReference type="PANTHER" id="PTHR43048">
    <property type="entry name" value="METHYLMALONYL-COA EPIMERASE"/>
    <property type="match status" value="1"/>
</dbReference>
<keyword evidence="2" id="KW-0479">Metal-binding</keyword>
<name>A0A9E8LX98_9BACI</name>
<keyword evidence="4" id="KW-0413">Isomerase</keyword>
<dbReference type="GO" id="GO:0046491">
    <property type="term" value="P:L-methylmalonyl-CoA metabolic process"/>
    <property type="evidence" value="ECO:0007669"/>
    <property type="project" value="TreeGrafter"/>
</dbReference>
<evidence type="ECO:0000313" key="5">
    <source>
        <dbReference type="Proteomes" id="UP001164718"/>
    </source>
</evidence>
<keyword evidence="5" id="KW-1185">Reference proteome</keyword>
<dbReference type="InterPro" id="IPR017515">
    <property type="entry name" value="MeMalonyl-CoA_epimerase"/>
</dbReference>
<dbReference type="Pfam" id="PF13669">
    <property type="entry name" value="Glyoxalase_4"/>
    <property type="match status" value="1"/>
</dbReference>
<evidence type="ECO:0000256" key="1">
    <source>
        <dbReference type="ARBA" id="ARBA00009308"/>
    </source>
</evidence>
<dbReference type="EMBL" id="CP106878">
    <property type="protein sequence ID" value="WAA10479.1"/>
    <property type="molecule type" value="Genomic_DNA"/>
</dbReference>
<dbReference type="GO" id="GO:0046872">
    <property type="term" value="F:metal ion binding"/>
    <property type="evidence" value="ECO:0007669"/>
    <property type="project" value="UniProtKB-KW"/>
</dbReference>
<evidence type="ECO:0000256" key="2">
    <source>
        <dbReference type="ARBA" id="ARBA00022723"/>
    </source>
</evidence>
<gene>
    <name evidence="4" type="primary">mce</name>
    <name evidence="4" type="ORF">OE104_03900</name>
</gene>
<sequence>MKGIDHIGIAVYSIERTLPFYTDVLHFTHLKTEIVESEGVKVAFLDTGNGKIELLEPIQVDSPVHTFLEKRGEGIHHIALQTDDIGTDLKNLEENDIRLINRTPKKGAGGAFVSFLHPKSTFGVLYEICQKGEEKE</sequence>
<dbReference type="NCBIfam" id="TIGR03081">
    <property type="entry name" value="metmalonyl_epim"/>
    <property type="match status" value="1"/>
</dbReference>
<organism evidence="4 5">
    <name type="scientific">Fervidibacillus albus</name>
    <dbReference type="NCBI Taxonomy" id="2980026"/>
    <lineage>
        <taxon>Bacteria</taxon>
        <taxon>Bacillati</taxon>
        <taxon>Bacillota</taxon>
        <taxon>Bacilli</taxon>
        <taxon>Bacillales</taxon>
        <taxon>Bacillaceae</taxon>
        <taxon>Fervidibacillus</taxon>
    </lineage>
</organism>
<comment type="similarity">
    <text evidence="1">Belongs to the methylmalonyl-CoA epimerase family.</text>
</comment>
<dbReference type="InterPro" id="IPR051785">
    <property type="entry name" value="MMCE/EMCE_epimerase"/>
</dbReference>
<feature type="domain" description="VOC" evidence="3">
    <location>
        <begin position="3"/>
        <end position="131"/>
    </location>
</feature>
<dbReference type="InterPro" id="IPR037523">
    <property type="entry name" value="VOC_core"/>
</dbReference>
<reference evidence="4" key="1">
    <citation type="submission" date="2022-09" db="EMBL/GenBank/DDBJ databases">
        <title>Complete Genomes of Fervidibacillus albus and Fervidibacillus halotolerans isolated from tidal flat sediments.</title>
        <authorList>
            <person name="Kwon K.K."/>
            <person name="Yang S.-H."/>
            <person name="Park M.J."/>
            <person name="Oh H.-M."/>
        </authorList>
    </citation>
    <scope>NUCLEOTIDE SEQUENCE</scope>
    <source>
        <strain evidence="4">MEBiC13591</strain>
    </source>
</reference>
<dbReference type="Proteomes" id="UP001164718">
    <property type="component" value="Chromosome"/>
</dbReference>
<dbReference type="InterPro" id="IPR029068">
    <property type="entry name" value="Glyas_Bleomycin-R_OHBP_Dase"/>
</dbReference>
<dbReference type="EC" id="5.1.99.1" evidence="4"/>
<dbReference type="CDD" id="cd07249">
    <property type="entry name" value="MMCE"/>
    <property type="match status" value="1"/>
</dbReference>
<evidence type="ECO:0000313" key="4">
    <source>
        <dbReference type="EMBL" id="WAA10479.1"/>
    </source>
</evidence>
<dbReference type="AlphaFoldDB" id="A0A9E8LX98"/>
<evidence type="ECO:0000259" key="3">
    <source>
        <dbReference type="PROSITE" id="PS51819"/>
    </source>
</evidence>
<dbReference type="PROSITE" id="PS51819">
    <property type="entry name" value="VOC"/>
    <property type="match status" value="1"/>
</dbReference>
<dbReference type="RefSeq" id="WP_275418270.1">
    <property type="nucleotide sequence ID" value="NZ_CP106878.1"/>
</dbReference>
<dbReference type="KEGG" id="faf:OE104_03900"/>
<protein>
    <submittedName>
        <fullName evidence="4">Methylmalonyl-CoA epimerase</fullName>
        <ecNumber evidence="4">5.1.99.1</ecNumber>
    </submittedName>
</protein>
<dbReference type="PANTHER" id="PTHR43048:SF3">
    <property type="entry name" value="METHYLMALONYL-COA EPIMERASE, MITOCHONDRIAL"/>
    <property type="match status" value="1"/>
</dbReference>
<dbReference type="Gene3D" id="3.10.180.10">
    <property type="entry name" value="2,3-Dihydroxybiphenyl 1,2-Dioxygenase, domain 1"/>
    <property type="match status" value="1"/>
</dbReference>